<evidence type="ECO:0000313" key="2">
    <source>
        <dbReference type="EMBL" id="CAJ1964507.1"/>
    </source>
</evidence>
<evidence type="ECO:0000256" key="1">
    <source>
        <dbReference type="SAM" id="MobiDB-lite"/>
    </source>
</evidence>
<gene>
    <name evidence="2" type="ORF">AYBTSS11_LOCUS20352</name>
</gene>
<dbReference type="PANTHER" id="PTHR35131">
    <property type="entry name" value="EXPRESSED PROTEIN"/>
    <property type="match status" value="1"/>
</dbReference>
<name>A0AA86VKZ9_9FABA</name>
<organism evidence="2 3">
    <name type="scientific">Sphenostylis stenocarpa</name>
    <dbReference type="NCBI Taxonomy" id="92480"/>
    <lineage>
        <taxon>Eukaryota</taxon>
        <taxon>Viridiplantae</taxon>
        <taxon>Streptophyta</taxon>
        <taxon>Embryophyta</taxon>
        <taxon>Tracheophyta</taxon>
        <taxon>Spermatophyta</taxon>
        <taxon>Magnoliopsida</taxon>
        <taxon>eudicotyledons</taxon>
        <taxon>Gunneridae</taxon>
        <taxon>Pentapetalae</taxon>
        <taxon>rosids</taxon>
        <taxon>fabids</taxon>
        <taxon>Fabales</taxon>
        <taxon>Fabaceae</taxon>
        <taxon>Papilionoideae</taxon>
        <taxon>50 kb inversion clade</taxon>
        <taxon>NPAAA clade</taxon>
        <taxon>indigoferoid/millettioid clade</taxon>
        <taxon>Phaseoleae</taxon>
        <taxon>Sphenostylis</taxon>
    </lineage>
</organism>
<dbReference type="PANTHER" id="PTHR35131:SF2">
    <property type="entry name" value="GAG-POL POLYPROTEIN"/>
    <property type="match status" value="1"/>
</dbReference>
<evidence type="ECO:0000313" key="3">
    <source>
        <dbReference type="Proteomes" id="UP001189624"/>
    </source>
</evidence>
<feature type="compositionally biased region" description="Polar residues" evidence="1">
    <location>
        <begin position="41"/>
        <end position="63"/>
    </location>
</feature>
<feature type="region of interest" description="Disordered" evidence="1">
    <location>
        <begin position="41"/>
        <end position="72"/>
    </location>
</feature>
<reference evidence="2" key="1">
    <citation type="submission" date="2023-10" db="EMBL/GenBank/DDBJ databases">
        <authorList>
            <person name="Domelevo Entfellner J.-B."/>
        </authorList>
    </citation>
    <scope>NUCLEOTIDE SEQUENCE</scope>
</reference>
<dbReference type="AlphaFoldDB" id="A0AA86VKZ9"/>
<dbReference type="Proteomes" id="UP001189624">
    <property type="component" value="Chromosome 6"/>
</dbReference>
<proteinExistence type="predicted"/>
<sequence length="92" mass="10292">MAEFPPVEIGTRGTVGSLLRQEIEYFSRLELNSQGWSQKNKSQTINMASSVSTDSRPSTVSRVETTKKKRGSNKLLPRMCSVVDVFDNKPEV</sequence>
<keyword evidence="3" id="KW-1185">Reference proteome</keyword>
<accession>A0AA86VKZ9</accession>
<dbReference type="Gramene" id="rna-AYBTSS11_LOCUS20352">
    <property type="protein sequence ID" value="CAJ1964507.1"/>
    <property type="gene ID" value="gene-AYBTSS11_LOCUS20352"/>
</dbReference>
<dbReference type="EMBL" id="OY731403">
    <property type="protein sequence ID" value="CAJ1964507.1"/>
    <property type="molecule type" value="Genomic_DNA"/>
</dbReference>
<protein>
    <submittedName>
        <fullName evidence="2">Uncharacterized protein</fullName>
    </submittedName>
</protein>